<dbReference type="Proteomes" id="UP000008370">
    <property type="component" value="Unassembled WGS sequence"/>
</dbReference>
<dbReference type="HOGENOM" id="CLU_018688_1_1_1"/>
<gene>
    <name evidence="3" type="ORF">PHACADRAFT_59904</name>
</gene>
<feature type="transmembrane region" description="Helical" evidence="1">
    <location>
        <begin position="12"/>
        <end position="31"/>
    </location>
</feature>
<keyword evidence="1" id="KW-0472">Membrane</keyword>
<dbReference type="RefSeq" id="XP_007393970.1">
    <property type="nucleotide sequence ID" value="XM_007393908.1"/>
</dbReference>
<feature type="transmembrane region" description="Helical" evidence="1">
    <location>
        <begin position="94"/>
        <end position="116"/>
    </location>
</feature>
<protein>
    <recommendedName>
        <fullName evidence="2">DUF6535 domain-containing protein</fullName>
    </recommendedName>
</protein>
<dbReference type="OrthoDB" id="3219854at2759"/>
<dbReference type="KEGG" id="pco:PHACADRAFT_59904"/>
<accession>K5X712</accession>
<evidence type="ECO:0000259" key="2">
    <source>
        <dbReference type="Pfam" id="PF20153"/>
    </source>
</evidence>
<evidence type="ECO:0000313" key="4">
    <source>
        <dbReference type="Proteomes" id="UP000008370"/>
    </source>
</evidence>
<dbReference type="EMBL" id="JH930470">
    <property type="protein sequence ID" value="EKM58667.1"/>
    <property type="molecule type" value="Genomic_DNA"/>
</dbReference>
<dbReference type="Pfam" id="PF20153">
    <property type="entry name" value="DUF6535"/>
    <property type="match status" value="1"/>
</dbReference>
<feature type="transmembrane region" description="Helical" evidence="1">
    <location>
        <begin position="185"/>
        <end position="211"/>
    </location>
</feature>
<dbReference type="InterPro" id="IPR045338">
    <property type="entry name" value="DUF6535"/>
</dbReference>
<evidence type="ECO:0000313" key="3">
    <source>
        <dbReference type="EMBL" id="EKM58667.1"/>
    </source>
</evidence>
<dbReference type="GeneID" id="18920140"/>
<name>K5X712_PHACS</name>
<feature type="non-terminal residue" evidence="3">
    <location>
        <position position="226"/>
    </location>
</feature>
<dbReference type="InParanoid" id="K5X712"/>
<feature type="transmembrane region" description="Helical" evidence="1">
    <location>
        <begin position="150"/>
        <end position="179"/>
    </location>
</feature>
<sequence length="226" mass="25120">DEGKTKGYADDIDTLLVFAGLFSAILTAFVVQTYQMLQPDSQDTTNQLLAYNSQLLSHGHTYPGTDYHIPPTLNMTMTSVLESQSFSPSASARWINVLLFTSLVLSLAAALFGILAKQWIREYMLWNSPLATPRENVVVRQMRFEDWESWNVDATIAAVPALLEIAMVLFLIGMVILLWTLDDVVAIILTVIVSAFLLTVSAFTILPVLFLRCPYRSPTARACLAL</sequence>
<organism evidence="3 4">
    <name type="scientific">Phanerochaete carnosa (strain HHB-10118-sp)</name>
    <name type="common">White-rot fungus</name>
    <name type="synonym">Peniophora carnosa</name>
    <dbReference type="NCBI Taxonomy" id="650164"/>
    <lineage>
        <taxon>Eukaryota</taxon>
        <taxon>Fungi</taxon>
        <taxon>Dikarya</taxon>
        <taxon>Basidiomycota</taxon>
        <taxon>Agaricomycotina</taxon>
        <taxon>Agaricomycetes</taxon>
        <taxon>Polyporales</taxon>
        <taxon>Phanerochaetaceae</taxon>
        <taxon>Phanerochaete</taxon>
    </lineage>
</organism>
<feature type="domain" description="DUF6535" evidence="2">
    <location>
        <begin position="2"/>
        <end position="180"/>
    </location>
</feature>
<proteinExistence type="predicted"/>
<evidence type="ECO:0000256" key="1">
    <source>
        <dbReference type="SAM" id="Phobius"/>
    </source>
</evidence>
<keyword evidence="1" id="KW-1133">Transmembrane helix</keyword>
<keyword evidence="1" id="KW-0812">Transmembrane</keyword>
<dbReference type="AlphaFoldDB" id="K5X712"/>
<reference evidence="3 4" key="1">
    <citation type="journal article" date="2012" name="BMC Genomics">
        <title>Comparative genomics of the white-rot fungi, Phanerochaete carnosa and P. chrysosporium, to elucidate the genetic basis of the distinct wood types they colonize.</title>
        <authorList>
            <person name="Suzuki H."/>
            <person name="MacDonald J."/>
            <person name="Syed K."/>
            <person name="Salamov A."/>
            <person name="Hori C."/>
            <person name="Aerts A."/>
            <person name="Henrissat B."/>
            <person name="Wiebenga A."/>
            <person name="vanKuyk P.A."/>
            <person name="Barry K."/>
            <person name="Lindquist E."/>
            <person name="LaButti K."/>
            <person name="Lapidus A."/>
            <person name="Lucas S."/>
            <person name="Coutinho P."/>
            <person name="Gong Y."/>
            <person name="Samejima M."/>
            <person name="Mahadevan R."/>
            <person name="Abou-Zaid M."/>
            <person name="de Vries R.P."/>
            <person name="Igarashi K."/>
            <person name="Yadav J.S."/>
            <person name="Grigoriev I.V."/>
            <person name="Master E.R."/>
        </authorList>
    </citation>
    <scope>NUCLEOTIDE SEQUENCE [LARGE SCALE GENOMIC DNA]</scope>
    <source>
        <strain evidence="3 4">HHB-10118-sp</strain>
    </source>
</reference>
<keyword evidence="4" id="KW-1185">Reference proteome</keyword>
<feature type="non-terminal residue" evidence="3">
    <location>
        <position position="1"/>
    </location>
</feature>